<evidence type="ECO:0000256" key="2">
    <source>
        <dbReference type="ARBA" id="ARBA00022692"/>
    </source>
</evidence>
<evidence type="ECO:0000256" key="5">
    <source>
        <dbReference type="SAM" id="Phobius"/>
    </source>
</evidence>
<dbReference type="InterPro" id="IPR002781">
    <property type="entry name" value="TM_pro_TauE-like"/>
</dbReference>
<dbReference type="Pfam" id="PF01925">
    <property type="entry name" value="TauE"/>
    <property type="match status" value="1"/>
</dbReference>
<feature type="transmembrane region" description="Helical" evidence="5">
    <location>
        <begin position="125"/>
        <end position="143"/>
    </location>
</feature>
<dbReference type="AlphaFoldDB" id="A0A3B1DRM0"/>
<comment type="subcellular location">
    <subcellularLocation>
        <location evidence="1">Membrane</location>
        <topology evidence="1">Multi-pass membrane protein</topology>
    </subcellularLocation>
</comment>
<sequence>MFASVGAMIAYQKNFLSNLKNKSMQKNTNILLIIFGFFTGALIGVTGLGGGALIVPIFFILTSLSSKKIVGTSIAITLIASATTAIFYAKEGRVDYEVAIVMTLGSIIGVFLAGKTIKTIDTKKLDNIITALIELSGFLLVFYSK</sequence>
<reference evidence="6" key="1">
    <citation type="submission" date="2018-10" db="EMBL/GenBank/DDBJ databases">
        <authorList>
            <person name="Aoki K."/>
        </authorList>
    </citation>
    <scope>NUCLEOTIDE SEQUENCE</scope>
</reference>
<evidence type="ECO:0000313" key="6">
    <source>
        <dbReference type="EMBL" id="VAY86340.1"/>
    </source>
</evidence>
<feature type="transmembrane region" description="Helical" evidence="5">
    <location>
        <begin position="69"/>
        <end position="88"/>
    </location>
</feature>
<feature type="transmembrane region" description="Helical" evidence="5">
    <location>
        <begin position="94"/>
        <end position="113"/>
    </location>
</feature>
<dbReference type="PANTHER" id="PTHR43701">
    <property type="entry name" value="MEMBRANE TRANSPORTER PROTEIN MJ0441-RELATED"/>
    <property type="match status" value="1"/>
</dbReference>
<protein>
    <recommendedName>
        <fullName evidence="7">Membrane transporter protein</fullName>
    </recommendedName>
</protein>
<keyword evidence="4 5" id="KW-0472">Membrane</keyword>
<evidence type="ECO:0000256" key="4">
    <source>
        <dbReference type="ARBA" id="ARBA00023136"/>
    </source>
</evidence>
<evidence type="ECO:0000256" key="3">
    <source>
        <dbReference type="ARBA" id="ARBA00022989"/>
    </source>
</evidence>
<evidence type="ECO:0000256" key="1">
    <source>
        <dbReference type="ARBA" id="ARBA00004141"/>
    </source>
</evidence>
<dbReference type="GO" id="GO:0016020">
    <property type="term" value="C:membrane"/>
    <property type="evidence" value="ECO:0007669"/>
    <property type="project" value="UniProtKB-SubCell"/>
</dbReference>
<organism evidence="6">
    <name type="scientific">hydrothermal vent metagenome</name>
    <dbReference type="NCBI Taxonomy" id="652676"/>
    <lineage>
        <taxon>unclassified sequences</taxon>
        <taxon>metagenomes</taxon>
        <taxon>ecological metagenomes</taxon>
    </lineage>
</organism>
<name>A0A3B1DRM0_9ZZZZ</name>
<keyword evidence="3 5" id="KW-1133">Transmembrane helix</keyword>
<dbReference type="InterPro" id="IPR051598">
    <property type="entry name" value="TSUP/Inactive_protease-like"/>
</dbReference>
<keyword evidence="2 5" id="KW-0812">Transmembrane</keyword>
<gene>
    <name evidence="6" type="ORF">MNB_ARC-1_838</name>
</gene>
<accession>A0A3B1DRM0</accession>
<proteinExistence type="predicted"/>
<dbReference type="EMBL" id="UOYO01000009">
    <property type="protein sequence ID" value="VAY86340.1"/>
    <property type="molecule type" value="Genomic_DNA"/>
</dbReference>
<dbReference type="PANTHER" id="PTHR43701:SF2">
    <property type="entry name" value="MEMBRANE TRANSPORTER PROTEIN YJNA-RELATED"/>
    <property type="match status" value="1"/>
</dbReference>
<feature type="transmembrane region" description="Helical" evidence="5">
    <location>
        <begin position="30"/>
        <end position="62"/>
    </location>
</feature>
<evidence type="ECO:0008006" key="7">
    <source>
        <dbReference type="Google" id="ProtNLM"/>
    </source>
</evidence>